<evidence type="ECO:0000256" key="5">
    <source>
        <dbReference type="ARBA" id="ARBA00035169"/>
    </source>
</evidence>
<dbReference type="Pfam" id="PF10862">
    <property type="entry name" value="FcoT"/>
    <property type="match status" value="1"/>
</dbReference>
<evidence type="ECO:0000256" key="2">
    <source>
        <dbReference type="ARBA" id="ARBA00023239"/>
    </source>
</evidence>
<comment type="similarity">
    <text evidence="3">Belongs to the FcoT family.</text>
</comment>
<protein>
    <recommendedName>
        <fullName evidence="5">(2E)-enoyl-[ACP] glycyltransferase</fullName>
        <ecNumber evidence="4">4.3.2.11</ecNumber>
    </recommendedName>
    <alternativeName>
        <fullName evidence="6">(2E)-unsaturated fatty acyl-[ACP] glycyltransferase</fullName>
    </alternativeName>
</protein>
<dbReference type="AlphaFoldDB" id="A0A518BER7"/>
<evidence type="ECO:0000256" key="1">
    <source>
        <dbReference type="ARBA" id="ARBA00023098"/>
    </source>
</evidence>
<dbReference type="RefSeq" id="WP_419192050.1">
    <property type="nucleotide sequence ID" value="NZ_CP036287.1"/>
</dbReference>
<dbReference type="EMBL" id="CP036287">
    <property type="protein sequence ID" value="QDU65452.1"/>
    <property type="molecule type" value="Genomic_DNA"/>
</dbReference>
<organism evidence="8 9">
    <name type="scientific">Engelhardtia mirabilis</name>
    <dbReference type="NCBI Taxonomy" id="2528011"/>
    <lineage>
        <taxon>Bacteria</taxon>
        <taxon>Pseudomonadati</taxon>
        <taxon>Planctomycetota</taxon>
        <taxon>Planctomycetia</taxon>
        <taxon>Planctomycetia incertae sedis</taxon>
        <taxon>Engelhardtia</taxon>
    </lineage>
</organism>
<dbReference type="KEGG" id="pbap:Pla133_05170"/>
<dbReference type="InterPro" id="IPR022598">
    <property type="entry name" value="FcoT_ThioEstase"/>
</dbReference>
<reference evidence="8 9" key="1">
    <citation type="submission" date="2019-02" db="EMBL/GenBank/DDBJ databases">
        <title>Deep-cultivation of Planctomycetes and their phenomic and genomic characterization uncovers novel biology.</title>
        <authorList>
            <person name="Wiegand S."/>
            <person name="Jogler M."/>
            <person name="Boedeker C."/>
            <person name="Pinto D."/>
            <person name="Vollmers J."/>
            <person name="Rivas-Marin E."/>
            <person name="Kohn T."/>
            <person name="Peeters S.H."/>
            <person name="Heuer A."/>
            <person name="Rast P."/>
            <person name="Oberbeckmann S."/>
            <person name="Bunk B."/>
            <person name="Jeske O."/>
            <person name="Meyerdierks A."/>
            <person name="Storesund J.E."/>
            <person name="Kallscheuer N."/>
            <person name="Luecker S."/>
            <person name="Lage O.M."/>
            <person name="Pohl T."/>
            <person name="Merkel B.J."/>
            <person name="Hornburger P."/>
            <person name="Mueller R.-W."/>
            <person name="Bruemmer F."/>
            <person name="Labrenz M."/>
            <person name="Spormann A.M."/>
            <person name="Op den Camp H."/>
            <person name="Overmann J."/>
            <person name="Amann R."/>
            <person name="Jetten M.S.M."/>
            <person name="Mascher T."/>
            <person name="Medema M.H."/>
            <person name="Devos D.P."/>
            <person name="Kaster A.-K."/>
            <person name="Ovreas L."/>
            <person name="Rohde M."/>
            <person name="Galperin M.Y."/>
            <person name="Jogler C."/>
        </authorList>
    </citation>
    <scope>NUCLEOTIDE SEQUENCE [LARGE SCALE GENOMIC DNA]</scope>
    <source>
        <strain evidence="8 9">Pla133</strain>
    </source>
</reference>
<keyword evidence="2" id="KW-0456">Lyase</keyword>
<evidence type="ECO:0000313" key="8">
    <source>
        <dbReference type="EMBL" id="QDU65452.1"/>
    </source>
</evidence>
<keyword evidence="1" id="KW-0443">Lipid metabolism</keyword>
<evidence type="ECO:0000256" key="6">
    <source>
        <dbReference type="ARBA" id="ARBA00035448"/>
    </source>
</evidence>
<proteinExistence type="inferred from homology"/>
<dbReference type="GO" id="GO:0016829">
    <property type="term" value="F:lyase activity"/>
    <property type="evidence" value="ECO:0007669"/>
    <property type="project" value="UniProtKB-KW"/>
</dbReference>
<dbReference type="GO" id="GO:0006629">
    <property type="term" value="P:lipid metabolic process"/>
    <property type="evidence" value="ECO:0007669"/>
    <property type="project" value="UniProtKB-KW"/>
</dbReference>
<comment type="catalytic activity">
    <reaction evidence="7">
        <text>a (3R)-3-[(carboxymethyl)amino]fatty acid + holo-[ACP] + H(+) = a (2E)-enoyl-[ACP] + glycine + H2O</text>
        <dbReference type="Rhea" id="RHEA:74923"/>
        <dbReference type="Rhea" id="RHEA-COMP:9685"/>
        <dbReference type="Rhea" id="RHEA-COMP:9925"/>
        <dbReference type="ChEBI" id="CHEBI:15377"/>
        <dbReference type="ChEBI" id="CHEBI:15378"/>
        <dbReference type="ChEBI" id="CHEBI:57305"/>
        <dbReference type="ChEBI" id="CHEBI:64479"/>
        <dbReference type="ChEBI" id="CHEBI:78784"/>
        <dbReference type="ChEBI" id="CHEBI:193080"/>
        <dbReference type="EC" id="4.3.2.11"/>
    </reaction>
    <physiologicalReaction direction="right-to-left" evidence="7">
        <dbReference type="Rhea" id="RHEA:74925"/>
    </physiologicalReaction>
</comment>
<keyword evidence="9" id="KW-1185">Reference proteome</keyword>
<name>A0A518BER7_9BACT</name>
<evidence type="ECO:0000256" key="4">
    <source>
        <dbReference type="ARBA" id="ARBA00035127"/>
    </source>
</evidence>
<dbReference type="Gene3D" id="3.10.129.30">
    <property type="entry name" value="Rv0098, thioesterase-like hot dog domain"/>
    <property type="match status" value="1"/>
</dbReference>
<dbReference type="EC" id="4.3.2.11" evidence="4"/>
<sequence>MSAGPRSIGVTDELLARVLTPYRDNCRYLKSAVVELPGHARAGDPQAVIYGRLAIGESCYIQDTGHFNSVEFNLCYNQLVYALMAQVVVGGLLPAFESWTLDEYLARQLPDVLIHDFSSKFHRPMATGDFEGTVEIVDAVQRSRFLLVHTRCSFRDDAGGHSHGDVSLAIVDRAAGTASRERRAAAAPDVSHS</sequence>
<evidence type="ECO:0000313" key="9">
    <source>
        <dbReference type="Proteomes" id="UP000316921"/>
    </source>
</evidence>
<evidence type="ECO:0000256" key="3">
    <source>
        <dbReference type="ARBA" id="ARBA00035117"/>
    </source>
</evidence>
<accession>A0A518BER7</accession>
<dbReference type="Proteomes" id="UP000316921">
    <property type="component" value="Chromosome"/>
</dbReference>
<evidence type="ECO:0000256" key="7">
    <source>
        <dbReference type="ARBA" id="ARBA00048742"/>
    </source>
</evidence>
<dbReference type="InterPro" id="IPR043064">
    <property type="entry name" value="FcoT_ThioEstase_Rv0098-like_sf"/>
</dbReference>
<gene>
    <name evidence="8" type="ORF">Pla133_05170</name>
</gene>